<proteinExistence type="predicted"/>
<sequence>MDNKIELTHDELIKLNQVLEFYVEQQNAIREQTGSSGEDEKPSLDLMTLRAKIEKALKEPKEKDYNIFFI</sequence>
<reference evidence="1 2" key="1">
    <citation type="submission" date="2024-03" db="EMBL/GenBank/DDBJ databases">
        <title>Cross-transmission of Acinetobacter junii carrying blaOXA-58 in a neonatal intensive care unit.</title>
        <authorList>
            <person name="Bour M."/>
            <person name="Potron A."/>
            <person name="Lecointe D."/>
        </authorList>
    </citation>
    <scope>NUCLEOTIDE SEQUENCE [LARGE SCALE GENOMIC DNA]</scope>
    <source>
        <strain evidence="1 2">21A3096 case 1</strain>
    </source>
</reference>
<accession>A0ABU8ZDX2</accession>
<evidence type="ECO:0000313" key="2">
    <source>
        <dbReference type="Proteomes" id="UP001498501"/>
    </source>
</evidence>
<dbReference type="RefSeq" id="WP_151708015.1">
    <property type="nucleotide sequence ID" value="NZ_BKFG01000016.1"/>
</dbReference>
<keyword evidence="2" id="KW-1185">Reference proteome</keyword>
<gene>
    <name evidence="1" type="ORF">WM018_01585</name>
</gene>
<comment type="caution">
    <text evidence="1">The sequence shown here is derived from an EMBL/GenBank/DDBJ whole genome shotgun (WGS) entry which is preliminary data.</text>
</comment>
<evidence type="ECO:0000313" key="1">
    <source>
        <dbReference type="EMBL" id="MEK0251226.1"/>
    </source>
</evidence>
<dbReference type="EMBL" id="JBBMLE010000003">
    <property type="protein sequence ID" value="MEK0251226.1"/>
    <property type="molecule type" value="Genomic_DNA"/>
</dbReference>
<name>A0ABU8ZDX2_ACIJU</name>
<organism evidence="1 2">
    <name type="scientific">Acinetobacter junii</name>
    <dbReference type="NCBI Taxonomy" id="40215"/>
    <lineage>
        <taxon>Bacteria</taxon>
        <taxon>Pseudomonadati</taxon>
        <taxon>Pseudomonadota</taxon>
        <taxon>Gammaproteobacteria</taxon>
        <taxon>Moraxellales</taxon>
        <taxon>Moraxellaceae</taxon>
        <taxon>Acinetobacter</taxon>
    </lineage>
</organism>
<protein>
    <submittedName>
        <fullName evidence="1">Uncharacterized protein</fullName>
    </submittedName>
</protein>
<dbReference type="Proteomes" id="UP001498501">
    <property type="component" value="Unassembled WGS sequence"/>
</dbReference>